<keyword evidence="2" id="KW-0813">Transport</keyword>
<comment type="subcellular location">
    <subcellularLocation>
        <location evidence="1">Endomembrane system</location>
    </subcellularLocation>
</comment>
<sequence>MPSKSTLTTARTAPTALRVGFIALTDAAPLIVAHEMGLFRREGVRVELRRELGWATIRDKVIYRELDAAHALGALVLSTSLGIHCPACPCLTAFALGEEGNAITLSTELHERGVHDGATLRDEARRLRGNRPLVFGVVSEYSSHRILLGDWLKSAGLRPDVDYRIVVVPPPLLFRNLYAGTIDGYCSGEPWNALAVREQAGFCPATSRTLAPGHVEKVLMVREDFAESRDAEHRALLRALASASELCTRPEFRSELVFLLARREYLNLSAKVVELGLGATEAPMFPILHGTNVHEPSADKALWLLEGFHRHGLIPASLPVPDDLVERTFRVDLFEQTFGVSSAQSAGAR</sequence>
<evidence type="ECO:0000256" key="3">
    <source>
        <dbReference type="ARBA" id="ARBA00022475"/>
    </source>
</evidence>
<evidence type="ECO:0000256" key="4">
    <source>
        <dbReference type="ARBA" id="ARBA00022519"/>
    </source>
</evidence>
<dbReference type="PANTHER" id="PTHR30024:SF43">
    <property type="entry name" value="BLL4572 PROTEIN"/>
    <property type="match status" value="1"/>
</dbReference>
<organism evidence="6">
    <name type="scientific">mine drainage metagenome</name>
    <dbReference type="NCBI Taxonomy" id="410659"/>
    <lineage>
        <taxon>unclassified sequences</taxon>
        <taxon>metagenomes</taxon>
        <taxon>ecological metagenomes</taxon>
    </lineage>
</organism>
<keyword evidence="6" id="KW-0547">Nucleotide-binding</keyword>
<keyword evidence="3" id="KW-1003">Cell membrane</keyword>
<dbReference type="CDD" id="cd13553">
    <property type="entry name" value="PBP2_NrtA_CpmA_like"/>
    <property type="match status" value="1"/>
</dbReference>
<keyword evidence="6" id="KW-0067">ATP-binding</keyword>
<evidence type="ECO:0000256" key="2">
    <source>
        <dbReference type="ARBA" id="ARBA00022448"/>
    </source>
</evidence>
<protein>
    <submittedName>
        <fullName evidence="6">Bicarbonate transport ATP-binding protein CmpC</fullName>
        <ecNumber evidence="6">3.6.3.-</ecNumber>
    </submittedName>
</protein>
<evidence type="ECO:0000256" key="5">
    <source>
        <dbReference type="ARBA" id="ARBA00023136"/>
    </source>
</evidence>
<name>A0A1J5S8D3_9ZZZZ</name>
<dbReference type="InterPro" id="IPR044527">
    <property type="entry name" value="NrtA/CpmA_ABC-bd_dom"/>
</dbReference>
<dbReference type="PANTHER" id="PTHR30024">
    <property type="entry name" value="ALIPHATIC SULFONATES-BINDING PROTEIN-RELATED"/>
    <property type="match status" value="1"/>
</dbReference>
<dbReference type="GO" id="GO:0016787">
    <property type="term" value="F:hydrolase activity"/>
    <property type="evidence" value="ECO:0007669"/>
    <property type="project" value="UniProtKB-KW"/>
</dbReference>
<keyword evidence="4" id="KW-0997">Cell inner membrane</keyword>
<evidence type="ECO:0000256" key="1">
    <source>
        <dbReference type="ARBA" id="ARBA00004308"/>
    </source>
</evidence>
<dbReference type="Gene3D" id="3.40.190.10">
    <property type="entry name" value="Periplasmic binding protein-like II"/>
    <property type="match status" value="2"/>
</dbReference>
<dbReference type="GO" id="GO:0005524">
    <property type="term" value="F:ATP binding"/>
    <property type="evidence" value="ECO:0007669"/>
    <property type="project" value="UniProtKB-KW"/>
</dbReference>
<reference evidence="6" key="1">
    <citation type="submission" date="2016-10" db="EMBL/GenBank/DDBJ databases">
        <title>Sequence of Gallionella enrichment culture.</title>
        <authorList>
            <person name="Poehlein A."/>
            <person name="Muehling M."/>
            <person name="Daniel R."/>
        </authorList>
    </citation>
    <scope>NUCLEOTIDE SEQUENCE</scope>
</reference>
<dbReference type="GO" id="GO:0012505">
    <property type="term" value="C:endomembrane system"/>
    <property type="evidence" value="ECO:0007669"/>
    <property type="project" value="UniProtKB-SubCell"/>
</dbReference>
<dbReference type="AlphaFoldDB" id="A0A1J5S8D3"/>
<dbReference type="SUPFAM" id="SSF53850">
    <property type="entry name" value="Periplasmic binding protein-like II"/>
    <property type="match status" value="1"/>
</dbReference>
<keyword evidence="5" id="KW-0472">Membrane</keyword>
<comment type="caution">
    <text evidence="6">The sequence shown here is derived from an EMBL/GenBank/DDBJ whole genome shotgun (WGS) entry which is preliminary data.</text>
</comment>
<dbReference type="EMBL" id="MLJW01000124">
    <property type="protein sequence ID" value="OIQ98035.1"/>
    <property type="molecule type" value="Genomic_DNA"/>
</dbReference>
<evidence type="ECO:0000313" key="6">
    <source>
        <dbReference type="EMBL" id="OIQ98035.1"/>
    </source>
</evidence>
<gene>
    <name evidence="6" type="primary">cmpC_5</name>
    <name evidence="6" type="ORF">GALL_199560</name>
</gene>
<dbReference type="EC" id="3.6.3.-" evidence="6"/>
<proteinExistence type="predicted"/>
<keyword evidence="6" id="KW-0378">Hydrolase</keyword>
<dbReference type="Pfam" id="PF13379">
    <property type="entry name" value="NMT1_2"/>
    <property type="match status" value="1"/>
</dbReference>
<accession>A0A1J5S8D3</accession>